<comment type="caution">
    <text evidence="2">The sequence shown here is derived from an EMBL/GenBank/DDBJ whole genome shotgun (WGS) entry which is preliminary data.</text>
</comment>
<protein>
    <recommendedName>
        <fullName evidence="1">Solute-binding protein family 3/N-terminal domain-containing protein</fullName>
    </recommendedName>
</protein>
<proteinExistence type="predicted"/>
<name>A0ABN8DZ41_9VIBR</name>
<gene>
    <name evidence="2" type="ORF">VMF7928_00059</name>
</gene>
<keyword evidence="3" id="KW-1185">Reference proteome</keyword>
<dbReference type="Proteomes" id="UP000838748">
    <property type="component" value="Unassembled WGS sequence"/>
</dbReference>
<evidence type="ECO:0000313" key="3">
    <source>
        <dbReference type="Proteomes" id="UP000838748"/>
    </source>
</evidence>
<dbReference type="Pfam" id="PF00497">
    <property type="entry name" value="SBP_bac_3"/>
    <property type="match status" value="1"/>
</dbReference>
<dbReference type="SUPFAM" id="SSF53850">
    <property type="entry name" value="Periplasmic binding protein-like II"/>
    <property type="match status" value="1"/>
</dbReference>
<sequence>MTEDFPPFGYYDKNGKLVGAAVEIVQLLLVKMNHPDKIQVLPWSRAIRTLEIEPNHMLFAMAKTPEREPKFKWLGPILYDDIFLYQLSSDSSEYNNIEQAKKAKYIVVTRGFPEEKILEQLGFKNIHTAHTPSQALSMLMSGRVTMIASGSIAITPLLQRSNYPLNALKETKVKLFSTGIYIGLSKSTPDEIVQDWQIGLNEIKKSESYQNIMSKYFSLP</sequence>
<dbReference type="PANTHER" id="PTHR38834">
    <property type="entry name" value="PERIPLASMIC SUBSTRATE BINDING PROTEIN FAMILY 3"/>
    <property type="match status" value="1"/>
</dbReference>
<dbReference type="InterPro" id="IPR001638">
    <property type="entry name" value="Solute-binding_3/MltF_N"/>
</dbReference>
<dbReference type="SMART" id="SM00062">
    <property type="entry name" value="PBPb"/>
    <property type="match status" value="1"/>
</dbReference>
<evidence type="ECO:0000259" key="1">
    <source>
        <dbReference type="SMART" id="SM00062"/>
    </source>
</evidence>
<evidence type="ECO:0000313" key="2">
    <source>
        <dbReference type="EMBL" id="CAH0535935.1"/>
    </source>
</evidence>
<feature type="domain" description="Solute-binding protein family 3/N-terminal" evidence="1">
    <location>
        <begin position="1"/>
        <end position="220"/>
    </location>
</feature>
<dbReference type="Gene3D" id="3.40.190.10">
    <property type="entry name" value="Periplasmic binding protein-like II"/>
    <property type="match status" value="2"/>
</dbReference>
<dbReference type="PANTHER" id="PTHR38834:SF3">
    <property type="entry name" value="SOLUTE-BINDING PROTEIN FAMILY 3_N-TERMINAL DOMAIN-CONTAINING PROTEIN"/>
    <property type="match status" value="1"/>
</dbReference>
<reference evidence="2" key="1">
    <citation type="submission" date="2021-11" db="EMBL/GenBank/DDBJ databases">
        <authorList>
            <person name="Rodrigo-Torres L."/>
            <person name="Arahal R. D."/>
            <person name="Lucena T."/>
        </authorList>
    </citation>
    <scope>NUCLEOTIDE SEQUENCE</scope>
    <source>
        <strain evidence="2">CECT 7928</strain>
    </source>
</reference>
<accession>A0ABN8DZ41</accession>
<organism evidence="2 3">
    <name type="scientific">Vibrio marisflavi CECT 7928</name>
    <dbReference type="NCBI Taxonomy" id="634439"/>
    <lineage>
        <taxon>Bacteria</taxon>
        <taxon>Pseudomonadati</taxon>
        <taxon>Pseudomonadota</taxon>
        <taxon>Gammaproteobacteria</taxon>
        <taxon>Vibrionales</taxon>
        <taxon>Vibrionaceae</taxon>
        <taxon>Vibrio</taxon>
    </lineage>
</organism>
<dbReference type="EMBL" id="CAKLDM010000001">
    <property type="protein sequence ID" value="CAH0535935.1"/>
    <property type="molecule type" value="Genomic_DNA"/>
</dbReference>